<evidence type="ECO:0000256" key="2">
    <source>
        <dbReference type="ARBA" id="ARBA00023027"/>
    </source>
</evidence>
<evidence type="ECO:0000313" key="5">
    <source>
        <dbReference type="EMBL" id="ERM02063.1"/>
    </source>
</evidence>
<dbReference type="InterPro" id="IPR013328">
    <property type="entry name" value="6PGD_dom2"/>
</dbReference>
<keyword evidence="1" id="KW-0560">Oxidoreductase</keyword>
<sequence length="506" mass="55158">MKEIVMTKLSRVTLQGFDNVHKPGYDPTCLKPGIVHFGVGGNFHRAHQAVYLDDLFGMGEGGYDWALVGGAGGVRGSDDAMRDTLMAQDWLTTVVEQEADYAGGARITASMVDYVTLSTEEGGRKALMAYLTSPDTRIVSMTITEGGYYIDPASQTFDPAHPPDIVADAAHPNQPNTVFGLIVQALKLRKAAGVQPFTVMSCDNIPGNGHVTEDAVVGLAKLDDPAFADWISAHVAFPNSMVDRITPATGAREREFAAKEFGIEDGWPVFCEGFKQWVVEDNFPAGRPALEKVGVTFTDQVAAYELMKIRILNGGHAAIAYPGGLLDIHFVHEAMEHPLIRRYLEKLTTEEIIPEVPPVPDTDLEAYRLLIDKRFANPSIGDTIRRLCLDGSNRQPKFILPTASDRVAEGKSVTGLALVSAFWCRYCYGRTDSGAIIEPNDPSWDRLARQAALAKSNPSAWLAMEDIFGSLASNSAYVTAFSSALLRIWQDGTVKTLERYLAGDPL</sequence>
<dbReference type="Proteomes" id="UP000016842">
    <property type="component" value="Unassembled WGS sequence"/>
</dbReference>
<dbReference type="Gene3D" id="3.40.50.720">
    <property type="entry name" value="NAD(P)-binding Rossmann-like Domain"/>
    <property type="match status" value="1"/>
</dbReference>
<comment type="caution">
    <text evidence="5">The sequence shown here is derived from an EMBL/GenBank/DDBJ whole genome shotgun (WGS) entry which is preliminary data.</text>
</comment>
<dbReference type="SUPFAM" id="SSF51735">
    <property type="entry name" value="NAD(P)-binding Rossmann-fold domains"/>
    <property type="match status" value="1"/>
</dbReference>
<dbReference type="InterPro" id="IPR013131">
    <property type="entry name" value="Mannitol_DH_N"/>
</dbReference>
<dbReference type="InterPro" id="IPR013118">
    <property type="entry name" value="Mannitol_DH_C"/>
</dbReference>
<organism evidence="5 6">
    <name type="scientific">Brucella intermedia 229E</name>
    <dbReference type="NCBI Taxonomy" id="1337887"/>
    <lineage>
        <taxon>Bacteria</taxon>
        <taxon>Pseudomonadati</taxon>
        <taxon>Pseudomonadota</taxon>
        <taxon>Alphaproteobacteria</taxon>
        <taxon>Hyphomicrobiales</taxon>
        <taxon>Brucellaceae</taxon>
        <taxon>Brucella/Ochrobactrum group</taxon>
        <taxon>Brucella</taxon>
    </lineage>
</organism>
<name>U4VAL3_9HYPH</name>
<protein>
    <submittedName>
        <fullName evidence="5">Mannitol 2-dehydrogenase</fullName>
    </submittedName>
</protein>
<dbReference type="AlphaFoldDB" id="U4VAL3"/>
<dbReference type="PRINTS" id="PR00084">
    <property type="entry name" value="MTLDHDRGNASE"/>
</dbReference>
<reference evidence="5 6" key="1">
    <citation type="journal article" date="2014" name="FEMS Microbiol. Lett.">
        <title>Genome sequencing analysis reveals virulence-related gene content of Ochrobactrum intermedium strain 229E, a urease-positive strain isolated from the human gastric niche.</title>
        <authorList>
            <person name="Kulkarni G.J."/>
            <person name="Shetty S."/>
            <person name="Dharne M.S."/>
            <person name="Shouche Y.S."/>
        </authorList>
    </citation>
    <scope>NUCLEOTIDE SEQUENCE [LARGE SCALE GENOMIC DNA]</scope>
    <source>
        <strain evidence="5 6">229E</strain>
    </source>
</reference>
<dbReference type="InterPro" id="IPR036291">
    <property type="entry name" value="NAD(P)-bd_dom_sf"/>
</dbReference>
<keyword evidence="2" id="KW-0520">NAD</keyword>
<gene>
    <name evidence="5" type="ORF">Q644_18560</name>
</gene>
<dbReference type="Pfam" id="PF08125">
    <property type="entry name" value="Mannitol_dh_C"/>
    <property type="match status" value="1"/>
</dbReference>
<accession>U4VAL3</accession>
<dbReference type="Gene3D" id="1.10.1040.10">
    <property type="entry name" value="N-(1-d-carboxylethyl)-l-norvaline Dehydrogenase, domain 2"/>
    <property type="match status" value="1"/>
</dbReference>
<feature type="domain" description="Mannitol dehydrogenase C-terminal" evidence="4">
    <location>
        <begin position="301"/>
        <end position="489"/>
    </location>
</feature>
<feature type="domain" description="Mannitol dehydrogenase N-terminal" evidence="3">
    <location>
        <begin position="33"/>
        <end position="292"/>
    </location>
</feature>
<dbReference type="InterPro" id="IPR000669">
    <property type="entry name" value="Mannitol_DH"/>
</dbReference>
<evidence type="ECO:0000256" key="1">
    <source>
        <dbReference type="ARBA" id="ARBA00023002"/>
    </source>
</evidence>
<dbReference type="PANTHER" id="PTHR43362">
    <property type="entry name" value="MANNITOL DEHYDROGENASE DSF1-RELATED"/>
    <property type="match status" value="1"/>
</dbReference>
<dbReference type="GO" id="GO:0019594">
    <property type="term" value="P:mannitol metabolic process"/>
    <property type="evidence" value="ECO:0007669"/>
    <property type="project" value="InterPro"/>
</dbReference>
<dbReference type="InterPro" id="IPR008927">
    <property type="entry name" value="6-PGluconate_DH-like_C_sf"/>
</dbReference>
<dbReference type="PANTHER" id="PTHR43362:SF1">
    <property type="entry name" value="MANNITOL DEHYDROGENASE 2-RELATED"/>
    <property type="match status" value="1"/>
</dbReference>
<evidence type="ECO:0000259" key="4">
    <source>
        <dbReference type="Pfam" id="PF08125"/>
    </source>
</evidence>
<evidence type="ECO:0000259" key="3">
    <source>
        <dbReference type="Pfam" id="PF01232"/>
    </source>
</evidence>
<evidence type="ECO:0000313" key="6">
    <source>
        <dbReference type="Proteomes" id="UP000016842"/>
    </source>
</evidence>
<proteinExistence type="predicted"/>
<dbReference type="GO" id="GO:0016616">
    <property type="term" value="F:oxidoreductase activity, acting on the CH-OH group of donors, NAD or NADP as acceptor"/>
    <property type="evidence" value="ECO:0007669"/>
    <property type="project" value="TreeGrafter"/>
</dbReference>
<dbReference type="EMBL" id="ASXJ01000112">
    <property type="protein sequence ID" value="ERM02063.1"/>
    <property type="molecule type" value="Genomic_DNA"/>
</dbReference>
<dbReference type="InterPro" id="IPR050988">
    <property type="entry name" value="Mannitol_DH/Oxidoreductase"/>
</dbReference>
<dbReference type="Pfam" id="PF01232">
    <property type="entry name" value="Mannitol_dh"/>
    <property type="match status" value="1"/>
</dbReference>
<dbReference type="PROSITE" id="PS00974">
    <property type="entry name" value="MANNITOL_DHGENASE"/>
    <property type="match status" value="1"/>
</dbReference>
<dbReference type="PATRIC" id="fig|1337887.3.peg.2209"/>
<dbReference type="InterPro" id="IPR023027">
    <property type="entry name" value="Mannitol_DH_CS"/>
</dbReference>
<dbReference type="SUPFAM" id="SSF48179">
    <property type="entry name" value="6-phosphogluconate dehydrogenase C-terminal domain-like"/>
    <property type="match status" value="1"/>
</dbReference>